<keyword evidence="13" id="KW-1185">Reference proteome</keyword>
<keyword evidence="9 12" id="KW-0407">Ion channel</keyword>
<dbReference type="InterPro" id="IPR045319">
    <property type="entry name" value="KAT/AKT"/>
</dbReference>
<evidence type="ECO:0000259" key="11">
    <source>
        <dbReference type="Pfam" id="PF00520"/>
    </source>
</evidence>
<accession>A0AAP0G0B4</accession>
<evidence type="ECO:0000256" key="3">
    <source>
        <dbReference type="ARBA" id="ARBA00022692"/>
    </source>
</evidence>
<dbReference type="EMBL" id="JBBWWQ010000015">
    <property type="protein sequence ID" value="KAK8928843.1"/>
    <property type="molecule type" value="Genomic_DNA"/>
</dbReference>
<reference evidence="12 13" key="1">
    <citation type="journal article" date="2022" name="Nat. Plants">
        <title>Genomes of leafy and leafless Platanthera orchids illuminate the evolution of mycoheterotrophy.</title>
        <authorList>
            <person name="Li M.H."/>
            <person name="Liu K.W."/>
            <person name="Li Z."/>
            <person name="Lu H.C."/>
            <person name="Ye Q.L."/>
            <person name="Zhang D."/>
            <person name="Wang J.Y."/>
            <person name="Li Y.F."/>
            <person name="Zhong Z.M."/>
            <person name="Liu X."/>
            <person name="Yu X."/>
            <person name="Liu D.K."/>
            <person name="Tu X.D."/>
            <person name="Liu B."/>
            <person name="Hao Y."/>
            <person name="Liao X.Y."/>
            <person name="Jiang Y.T."/>
            <person name="Sun W.H."/>
            <person name="Chen J."/>
            <person name="Chen Y.Q."/>
            <person name="Ai Y."/>
            <person name="Zhai J.W."/>
            <person name="Wu S.S."/>
            <person name="Zhou Z."/>
            <person name="Hsiao Y.Y."/>
            <person name="Wu W.L."/>
            <person name="Chen Y.Y."/>
            <person name="Lin Y.F."/>
            <person name="Hsu J.L."/>
            <person name="Li C.Y."/>
            <person name="Wang Z.W."/>
            <person name="Zhao X."/>
            <person name="Zhong W.Y."/>
            <person name="Ma X.K."/>
            <person name="Ma L."/>
            <person name="Huang J."/>
            <person name="Chen G.Z."/>
            <person name="Huang M.Z."/>
            <person name="Huang L."/>
            <person name="Peng D.H."/>
            <person name="Luo Y.B."/>
            <person name="Zou S.Q."/>
            <person name="Chen S.P."/>
            <person name="Lan S."/>
            <person name="Tsai W.C."/>
            <person name="Van de Peer Y."/>
            <person name="Liu Z.J."/>
        </authorList>
    </citation>
    <scope>NUCLEOTIDE SEQUENCE [LARGE SCALE GENOMIC DNA]</scope>
    <source>
        <strain evidence="12">Lor287</strain>
    </source>
</reference>
<evidence type="ECO:0000256" key="4">
    <source>
        <dbReference type="ARBA" id="ARBA00022826"/>
    </source>
</evidence>
<dbReference type="AlphaFoldDB" id="A0AAP0G0B4"/>
<evidence type="ECO:0000313" key="13">
    <source>
        <dbReference type="Proteomes" id="UP001418222"/>
    </source>
</evidence>
<feature type="transmembrane region" description="Helical" evidence="10">
    <location>
        <begin position="207"/>
        <end position="228"/>
    </location>
</feature>
<keyword evidence="6" id="KW-0630">Potassium</keyword>
<organism evidence="12 13">
    <name type="scientific">Platanthera zijinensis</name>
    <dbReference type="NCBI Taxonomy" id="2320716"/>
    <lineage>
        <taxon>Eukaryota</taxon>
        <taxon>Viridiplantae</taxon>
        <taxon>Streptophyta</taxon>
        <taxon>Embryophyta</taxon>
        <taxon>Tracheophyta</taxon>
        <taxon>Spermatophyta</taxon>
        <taxon>Magnoliopsida</taxon>
        <taxon>Liliopsida</taxon>
        <taxon>Asparagales</taxon>
        <taxon>Orchidaceae</taxon>
        <taxon>Orchidoideae</taxon>
        <taxon>Orchideae</taxon>
        <taxon>Orchidinae</taxon>
        <taxon>Platanthera</taxon>
    </lineage>
</organism>
<keyword evidence="2" id="KW-0633">Potassium transport</keyword>
<dbReference type="GO" id="GO:0005249">
    <property type="term" value="F:voltage-gated potassium channel activity"/>
    <property type="evidence" value="ECO:0007669"/>
    <property type="project" value="InterPro"/>
</dbReference>
<dbReference type="PANTHER" id="PTHR45743:SF3">
    <property type="entry name" value="POTASSIUM CHANNEL SKOR"/>
    <property type="match status" value="1"/>
</dbReference>
<evidence type="ECO:0000256" key="2">
    <source>
        <dbReference type="ARBA" id="ARBA00022538"/>
    </source>
</evidence>
<evidence type="ECO:0000256" key="9">
    <source>
        <dbReference type="ARBA" id="ARBA00023303"/>
    </source>
</evidence>
<evidence type="ECO:0000256" key="10">
    <source>
        <dbReference type="SAM" id="Phobius"/>
    </source>
</evidence>
<keyword evidence="7 10" id="KW-1133">Transmembrane helix</keyword>
<evidence type="ECO:0000256" key="7">
    <source>
        <dbReference type="ARBA" id="ARBA00022989"/>
    </source>
</evidence>
<dbReference type="Proteomes" id="UP001418222">
    <property type="component" value="Unassembled WGS sequence"/>
</dbReference>
<dbReference type="Gene3D" id="1.10.287.70">
    <property type="match status" value="1"/>
</dbReference>
<feature type="transmembrane region" description="Helical" evidence="10">
    <location>
        <begin position="46"/>
        <end position="68"/>
    </location>
</feature>
<comment type="subcellular location">
    <subcellularLocation>
        <location evidence="1">Membrane</location>
        <topology evidence="1">Multi-pass membrane protein</topology>
    </subcellularLocation>
</comment>
<sequence length="316" mass="37076">MNGGFNAVCDCRIYEFWTHFIVFWAVYSTFFTPLEFGFFRGLPRELLLWDIIGQAVFLADIVCLLLLAYRDPDTYRIVYSPTSIALRYLRSGFILDSLSCLPWDLIYKACGRKEEVRYLLWIRLCRLRKVTGFFHKMEKDIRINYLFTRIVKLIVVELYCTHTAACIFYYLATTIPQSEEHYTWIGSLKLGEYSFQNFREIDFWRRYLTSLYFAIVTMATVGTCCWNAEKSTKLYSLGAYEQNMFNILKDVVSMKLFERSSNSVSFLTVDVFVVVVEVVEEMGLHVQLLLNIPLYPRKVWIANAKYGSSRKVSRTA</sequence>
<evidence type="ECO:0000256" key="1">
    <source>
        <dbReference type="ARBA" id="ARBA00004141"/>
    </source>
</evidence>
<keyword evidence="5" id="KW-0851">Voltage-gated channel</keyword>
<feature type="transmembrane region" description="Helical" evidence="10">
    <location>
        <begin position="16"/>
        <end position="34"/>
    </location>
</feature>
<gene>
    <name evidence="12" type="ORF">KSP39_PZI017276</name>
</gene>
<dbReference type="InterPro" id="IPR003938">
    <property type="entry name" value="K_chnl_volt-dep_EAG/ELK/ERG"/>
</dbReference>
<evidence type="ECO:0000256" key="8">
    <source>
        <dbReference type="ARBA" id="ARBA00023136"/>
    </source>
</evidence>
<keyword evidence="5" id="KW-0813">Transport</keyword>
<dbReference type="InterPro" id="IPR005821">
    <property type="entry name" value="Ion_trans_dom"/>
</dbReference>
<evidence type="ECO:0000256" key="5">
    <source>
        <dbReference type="ARBA" id="ARBA00022882"/>
    </source>
</evidence>
<keyword evidence="5" id="KW-0406">Ion transport</keyword>
<feature type="transmembrane region" description="Helical" evidence="10">
    <location>
        <begin position="146"/>
        <end position="172"/>
    </location>
</feature>
<evidence type="ECO:0000256" key="6">
    <source>
        <dbReference type="ARBA" id="ARBA00022958"/>
    </source>
</evidence>
<evidence type="ECO:0000313" key="12">
    <source>
        <dbReference type="EMBL" id="KAK8928843.1"/>
    </source>
</evidence>
<feature type="domain" description="Ion transport" evidence="11">
    <location>
        <begin position="15"/>
        <end position="232"/>
    </location>
</feature>
<comment type="caution">
    <text evidence="12">The sequence shown here is derived from an EMBL/GenBank/DDBJ whole genome shotgun (WGS) entry which is preliminary data.</text>
</comment>
<dbReference type="Pfam" id="PF00520">
    <property type="entry name" value="Ion_trans"/>
    <property type="match status" value="1"/>
</dbReference>
<dbReference type="SUPFAM" id="SSF81324">
    <property type="entry name" value="Voltage-gated potassium channels"/>
    <property type="match status" value="1"/>
</dbReference>
<protein>
    <submittedName>
        <fullName evidence="12">Potassium channel KOR1</fullName>
    </submittedName>
</protein>
<dbReference type="PRINTS" id="PR01463">
    <property type="entry name" value="EAGCHANLFMLY"/>
</dbReference>
<dbReference type="PANTHER" id="PTHR45743">
    <property type="entry name" value="POTASSIUM CHANNEL AKT1"/>
    <property type="match status" value="1"/>
</dbReference>
<dbReference type="GO" id="GO:0034702">
    <property type="term" value="C:monoatomic ion channel complex"/>
    <property type="evidence" value="ECO:0007669"/>
    <property type="project" value="UniProtKB-KW"/>
</dbReference>
<keyword evidence="4" id="KW-0631">Potassium channel</keyword>
<keyword evidence="8 10" id="KW-0472">Membrane</keyword>
<proteinExistence type="predicted"/>
<name>A0AAP0G0B4_9ASPA</name>
<keyword evidence="3 10" id="KW-0812">Transmembrane</keyword>